<dbReference type="Proteomes" id="UP001516400">
    <property type="component" value="Unassembled WGS sequence"/>
</dbReference>
<dbReference type="AlphaFoldDB" id="A0ABD2MYX7"/>
<organism evidence="2 3">
    <name type="scientific">Cryptolaemus montrouzieri</name>
    <dbReference type="NCBI Taxonomy" id="559131"/>
    <lineage>
        <taxon>Eukaryota</taxon>
        <taxon>Metazoa</taxon>
        <taxon>Ecdysozoa</taxon>
        <taxon>Arthropoda</taxon>
        <taxon>Hexapoda</taxon>
        <taxon>Insecta</taxon>
        <taxon>Pterygota</taxon>
        <taxon>Neoptera</taxon>
        <taxon>Endopterygota</taxon>
        <taxon>Coleoptera</taxon>
        <taxon>Polyphaga</taxon>
        <taxon>Cucujiformia</taxon>
        <taxon>Coccinelloidea</taxon>
        <taxon>Coccinellidae</taxon>
        <taxon>Scymninae</taxon>
        <taxon>Scymnini</taxon>
        <taxon>Cryptolaemus</taxon>
    </lineage>
</organism>
<dbReference type="EMBL" id="JABFTP020000042">
    <property type="protein sequence ID" value="KAL3271604.1"/>
    <property type="molecule type" value="Genomic_DNA"/>
</dbReference>
<evidence type="ECO:0000256" key="1">
    <source>
        <dbReference type="SAM" id="SignalP"/>
    </source>
</evidence>
<sequence length="186" mass="19943">MKLFVSLCFLAVIASALADCGCLKCNPNLQIVSPKYSPCKVIYRGANSNCASASPYLLQAALPPPPPVFVPKEYDYQIQLIPIAQRPDYTSVYEYGLQAAVVPPPVYTPLKNLRSATERVVLDSPACGSVCGGYGNSNCNTGYVQQAPLPAKSCSVPVPICYQAQQECDCRGPIIEPLCPSLAPRI</sequence>
<evidence type="ECO:0000313" key="3">
    <source>
        <dbReference type="Proteomes" id="UP001516400"/>
    </source>
</evidence>
<comment type="caution">
    <text evidence="2">The sequence shown here is derived from an EMBL/GenBank/DDBJ whole genome shotgun (WGS) entry which is preliminary data.</text>
</comment>
<keyword evidence="1" id="KW-0732">Signal</keyword>
<name>A0ABD2MYX7_9CUCU</name>
<feature type="signal peptide" evidence="1">
    <location>
        <begin position="1"/>
        <end position="18"/>
    </location>
</feature>
<evidence type="ECO:0000313" key="2">
    <source>
        <dbReference type="EMBL" id="KAL3271604.1"/>
    </source>
</evidence>
<gene>
    <name evidence="2" type="ORF">HHI36_022079</name>
</gene>
<reference evidence="2 3" key="1">
    <citation type="journal article" date="2021" name="BMC Biol.">
        <title>Horizontally acquired antibacterial genes associated with adaptive radiation of ladybird beetles.</title>
        <authorList>
            <person name="Li H.S."/>
            <person name="Tang X.F."/>
            <person name="Huang Y.H."/>
            <person name="Xu Z.Y."/>
            <person name="Chen M.L."/>
            <person name="Du X.Y."/>
            <person name="Qiu B.Y."/>
            <person name="Chen P.T."/>
            <person name="Zhang W."/>
            <person name="Slipinski A."/>
            <person name="Escalona H.E."/>
            <person name="Waterhouse R.M."/>
            <person name="Zwick A."/>
            <person name="Pang H."/>
        </authorList>
    </citation>
    <scope>NUCLEOTIDE SEQUENCE [LARGE SCALE GENOMIC DNA]</scope>
    <source>
        <strain evidence="2">SYSU2018</strain>
    </source>
</reference>
<proteinExistence type="predicted"/>
<accession>A0ABD2MYX7</accession>
<protein>
    <submittedName>
        <fullName evidence="2">Uncharacterized protein</fullName>
    </submittedName>
</protein>
<feature type="chain" id="PRO_5044869397" evidence="1">
    <location>
        <begin position="19"/>
        <end position="186"/>
    </location>
</feature>
<keyword evidence="3" id="KW-1185">Reference proteome</keyword>